<dbReference type="InterPro" id="IPR002347">
    <property type="entry name" value="SDR_fam"/>
</dbReference>
<evidence type="ECO:0000256" key="3">
    <source>
        <dbReference type="RuleBase" id="RU000363"/>
    </source>
</evidence>
<dbReference type="GO" id="GO:0016020">
    <property type="term" value="C:membrane"/>
    <property type="evidence" value="ECO:0007669"/>
    <property type="project" value="TreeGrafter"/>
</dbReference>
<dbReference type="STRING" id="501010.NOSIN_14405"/>
<dbReference type="OrthoDB" id="9775296at2"/>
<organism evidence="4 5">
    <name type="scientific">Nocardiopsis sinuspersici</name>
    <dbReference type="NCBI Taxonomy" id="501010"/>
    <lineage>
        <taxon>Bacteria</taxon>
        <taxon>Bacillati</taxon>
        <taxon>Actinomycetota</taxon>
        <taxon>Actinomycetes</taxon>
        <taxon>Streptosporangiales</taxon>
        <taxon>Nocardiopsidaceae</taxon>
        <taxon>Nocardiopsis</taxon>
    </lineage>
</organism>
<evidence type="ECO:0000313" key="4">
    <source>
        <dbReference type="EMBL" id="OOC54848.1"/>
    </source>
</evidence>
<dbReference type="PANTHER" id="PTHR44196:SF2">
    <property type="entry name" value="SHORT-CHAIN DEHYDROGENASE-RELATED"/>
    <property type="match status" value="1"/>
</dbReference>
<accession>A0A1V3C2I0</accession>
<dbReference type="PRINTS" id="PR00080">
    <property type="entry name" value="SDRFAMILY"/>
</dbReference>
<protein>
    <submittedName>
        <fullName evidence="4">Short-chain dehydrogenase</fullName>
    </submittedName>
</protein>
<sequence length="274" mass="28407">MPTGEDGTALVTGASGGIGEHYAARLAERGYDLVLVSRGAERLDTVAARLRERTGVRVQTLAADLSRTEGVTSVGRRAAEDDVALVVNNAGVNGYGPFERVPPDVLHQVAALNTLAPTMLARAALPGMIERGRGAVVNVASLLAFSADLPPGPLPHRAVYASTKSYLVTFTRTLAAELHGTGVTVQVCCPGPTATDFHRVQGLEAGSPGTAEHGGEPRGMDPGDVVTASLAALERREVVCVPGLTDPSALTGLAEAETRVRDLSGPGLAERYRT</sequence>
<dbReference type="SUPFAM" id="SSF51735">
    <property type="entry name" value="NAD(P)-binding Rossmann-fold domains"/>
    <property type="match status" value="1"/>
</dbReference>
<dbReference type="EMBL" id="MCOK01000001">
    <property type="protein sequence ID" value="OOC54848.1"/>
    <property type="molecule type" value="Genomic_DNA"/>
</dbReference>
<proteinExistence type="inferred from homology"/>
<evidence type="ECO:0000313" key="5">
    <source>
        <dbReference type="Proteomes" id="UP000189004"/>
    </source>
</evidence>
<dbReference type="PANTHER" id="PTHR44196">
    <property type="entry name" value="DEHYDROGENASE/REDUCTASE SDR FAMILY MEMBER 7B"/>
    <property type="match status" value="1"/>
</dbReference>
<dbReference type="PROSITE" id="PS00061">
    <property type="entry name" value="ADH_SHORT"/>
    <property type="match status" value="1"/>
</dbReference>
<dbReference type="InterPro" id="IPR036291">
    <property type="entry name" value="NAD(P)-bd_dom_sf"/>
</dbReference>
<dbReference type="RefSeq" id="WP_077691267.1">
    <property type="nucleotide sequence ID" value="NZ_MCOK01000001.1"/>
</dbReference>
<dbReference type="Proteomes" id="UP000189004">
    <property type="component" value="Unassembled WGS sequence"/>
</dbReference>
<dbReference type="Gene3D" id="3.40.50.720">
    <property type="entry name" value="NAD(P)-binding Rossmann-like Domain"/>
    <property type="match status" value="1"/>
</dbReference>
<dbReference type="InterPro" id="IPR020904">
    <property type="entry name" value="Sc_DH/Rdtase_CS"/>
</dbReference>
<name>A0A1V3C2I0_9ACTN</name>
<comment type="similarity">
    <text evidence="1 3">Belongs to the short-chain dehydrogenases/reductases (SDR) family.</text>
</comment>
<dbReference type="GO" id="GO:0016491">
    <property type="term" value="F:oxidoreductase activity"/>
    <property type="evidence" value="ECO:0007669"/>
    <property type="project" value="UniProtKB-KW"/>
</dbReference>
<keyword evidence="2" id="KW-0560">Oxidoreductase</keyword>
<dbReference type="PIRSF" id="PIRSF000126">
    <property type="entry name" value="11-beta-HSD1"/>
    <property type="match status" value="1"/>
</dbReference>
<comment type="caution">
    <text evidence="4">The sequence shown here is derived from an EMBL/GenBank/DDBJ whole genome shotgun (WGS) entry which is preliminary data.</text>
</comment>
<dbReference type="AlphaFoldDB" id="A0A1V3C2I0"/>
<dbReference type="PRINTS" id="PR00081">
    <property type="entry name" value="GDHRDH"/>
</dbReference>
<reference evidence="5" key="1">
    <citation type="submission" date="2016-08" db="EMBL/GenBank/DDBJ databases">
        <authorList>
            <person name="Tokovenko B."/>
            <person name="Kalinowski J."/>
        </authorList>
    </citation>
    <scope>NUCLEOTIDE SEQUENCE [LARGE SCALE GENOMIC DNA]</scope>
    <source>
        <strain evidence="5">UTMC102</strain>
    </source>
</reference>
<dbReference type="CDD" id="cd05233">
    <property type="entry name" value="SDR_c"/>
    <property type="match status" value="1"/>
</dbReference>
<dbReference type="Pfam" id="PF00106">
    <property type="entry name" value="adh_short"/>
    <property type="match status" value="1"/>
</dbReference>
<evidence type="ECO:0000256" key="2">
    <source>
        <dbReference type="ARBA" id="ARBA00023002"/>
    </source>
</evidence>
<gene>
    <name evidence="4" type="ORF">NOSIN_14405</name>
</gene>
<keyword evidence="5" id="KW-1185">Reference proteome</keyword>
<evidence type="ECO:0000256" key="1">
    <source>
        <dbReference type="ARBA" id="ARBA00006484"/>
    </source>
</evidence>